<gene>
    <name evidence="3" type="ORF">IEQ44_15485</name>
</gene>
<feature type="signal peptide" evidence="2">
    <location>
        <begin position="1"/>
        <end position="33"/>
    </location>
</feature>
<accession>A0ABR9RWT5</accession>
<dbReference type="EMBL" id="JADCSA010000029">
    <property type="protein sequence ID" value="MBE7326047.1"/>
    <property type="molecule type" value="Genomic_DNA"/>
</dbReference>
<feature type="chain" id="PRO_5045243695" evidence="2">
    <location>
        <begin position="34"/>
        <end position="607"/>
    </location>
</feature>
<evidence type="ECO:0000256" key="1">
    <source>
        <dbReference type="SAM" id="MobiDB-lite"/>
    </source>
</evidence>
<dbReference type="Gene3D" id="2.120.10.30">
    <property type="entry name" value="TolB, C-terminal domain"/>
    <property type="match status" value="1"/>
</dbReference>
<dbReference type="InterPro" id="IPR011659">
    <property type="entry name" value="WD40"/>
</dbReference>
<name>A0ABR9RWT5_9ACTN</name>
<organism evidence="3 4">
    <name type="scientific">Nocardioides malaquae</name>
    <dbReference type="NCBI Taxonomy" id="2773426"/>
    <lineage>
        <taxon>Bacteria</taxon>
        <taxon>Bacillati</taxon>
        <taxon>Actinomycetota</taxon>
        <taxon>Actinomycetes</taxon>
        <taxon>Propionibacteriales</taxon>
        <taxon>Nocardioidaceae</taxon>
        <taxon>Nocardioides</taxon>
    </lineage>
</organism>
<evidence type="ECO:0000256" key="2">
    <source>
        <dbReference type="SAM" id="SignalP"/>
    </source>
</evidence>
<keyword evidence="2" id="KW-0732">Signal</keyword>
<sequence>MTVRTTVRARVRRSAALTAGLLLAGTMVTVAGAATTSAADGPVPVPSPTGPSLRTMVDPALSADGRLMAFGGRAGQTSGLYLHDRATSSTVRLPTTVDGEAIEGHVRQVAVNADATRIVFVAGQSPDDDLVDPTSQVWLHDRVTGTTRLVSATAAGRPGNAGSDQPSISADGRVVAFRTHATDLVAGTAGEGGDVVARELGGPVELLSGATAPGRFDPHGAWGPSLSADGRHVAFVSTQTLAPRESVGQPDAWVVDRASGDVRLASVPLDGVAGPVSEVSISGDGGRVALSRVTAQFRFFNRVGIAVHDLGSGEVVAADVEAPDNGGVLDHPRLSSDGRHVLFLDLTGSAWVRDVDLAQTRPVPLPALAEGSLLTDVALSADARVVALGVAGEQEASGQPRPSQLWSVDLGPAPTSATEGPTPGDAPSITRTQRKLSAPGYELEVQAGGWEPVLGGRVTHQWLRNGRPIRGATGRKYVLVRADMGATIRVRENLTVPGLPVSSSRSAAFAAEPSGTYVRVRVPRRLRAGKPFRVRVSVRHYEGNRPQGRLRLSVAGHVRTVRVDRDGRVAVRMPGLAAGVRVLKVRHLGTRFVLGGGTVEKSLAVGR</sequence>
<proteinExistence type="predicted"/>
<protein>
    <submittedName>
        <fullName evidence="3">PD40 domain-containing protein</fullName>
    </submittedName>
</protein>
<feature type="region of interest" description="Disordered" evidence="1">
    <location>
        <begin position="392"/>
        <end position="430"/>
    </location>
</feature>
<reference evidence="3 4" key="1">
    <citation type="submission" date="2020-10" db="EMBL/GenBank/DDBJ databases">
        <title>Nocardioides sp. isolated from sludge.</title>
        <authorList>
            <person name="Zhang X."/>
        </authorList>
    </citation>
    <scope>NUCLEOTIDE SEQUENCE [LARGE SCALE GENOMIC DNA]</scope>
    <source>
        <strain evidence="3 4">Y6</strain>
    </source>
</reference>
<dbReference type="InterPro" id="IPR011042">
    <property type="entry name" value="6-blade_b-propeller_TolB-like"/>
</dbReference>
<feature type="compositionally biased region" description="Polar residues" evidence="1">
    <location>
        <begin position="396"/>
        <end position="406"/>
    </location>
</feature>
<dbReference type="Gene3D" id="2.60.40.2700">
    <property type="match status" value="1"/>
</dbReference>
<keyword evidence="4" id="KW-1185">Reference proteome</keyword>
<evidence type="ECO:0000313" key="4">
    <source>
        <dbReference type="Proteomes" id="UP000756387"/>
    </source>
</evidence>
<evidence type="ECO:0000313" key="3">
    <source>
        <dbReference type="EMBL" id="MBE7326047.1"/>
    </source>
</evidence>
<comment type="caution">
    <text evidence="3">The sequence shown here is derived from an EMBL/GenBank/DDBJ whole genome shotgun (WGS) entry which is preliminary data.</text>
</comment>
<dbReference type="Proteomes" id="UP000756387">
    <property type="component" value="Unassembled WGS sequence"/>
</dbReference>
<dbReference type="SUPFAM" id="SSF82171">
    <property type="entry name" value="DPP6 N-terminal domain-like"/>
    <property type="match status" value="2"/>
</dbReference>
<dbReference type="Pfam" id="PF07676">
    <property type="entry name" value="PD40"/>
    <property type="match status" value="1"/>
</dbReference>